<evidence type="ECO:0000313" key="2">
    <source>
        <dbReference type="EMBL" id="KAJ3844692.1"/>
    </source>
</evidence>
<proteinExistence type="predicted"/>
<dbReference type="Gene3D" id="3.20.20.140">
    <property type="entry name" value="Metal-dependent hydrolases"/>
    <property type="match status" value="1"/>
</dbReference>
<organism evidence="2 3">
    <name type="scientific">Lentinula raphanica</name>
    <dbReference type="NCBI Taxonomy" id="153919"/>
    <lineage>
        <taxon>Eukaryota</taxon>
        <taxon>Fungi</taxon>
        <taxon>Dikarya</taxon>
        <taxon>Basidiomycota</taxon>
        <taxon>Agaricomycotina</taxon>
        <taxon>Agaricomycetes</taxon>
        <taxon>Agaricomycetidae</taxon>
        <taxon>Agaricales</taxon>
        <taxon>Marasmiineae</taxon>
        <taxon>Omphalotaceae</taxon>
        <taxon>Lentinula</taxon>
    </lineage>
</organism>
<name>A0AA38UK33_9AGAR</name>
<gene>
    <name evidence="2" type="ORF">F5878DRAFT_525249</name>
</gene>
<dbReference type="Proteomes" id="UP001163846">
    <property type="component" value="Unassembled WGS sequence"/>
</dbReference>
<accession>A0AA38UK33</accession>
<dbReference type="EMBL" id="MU805948">
    <property type="protein sequence ID" value="KAJ3844692.1"/>
    <property type="molecule type" value="Genomic_DNA"/>
</dbReference>
<protein>
    <submittedName>
        <fullName evidence="2">Uncharacterized protein</fullName>
    </submittedName>
</protein>
<dbReference type="PANTHER" id="PTHR43569:SF2">
    <property type="entry name" value="AMIDOHYDROLASE-RELATED DOMAIN-CONTAINING PROTEIN"/>
    <property type="match status" value="1"/>
</dbReference>
<sequence length="332" mass="36253">MSIPPSSPGGRRKGPKSLPKLPLSAFTPPNSGTSERFPLAPSPSTVHPESVIDANVVALNDDSSLSRWKAEAGAHLASRIGGIVVSLPLGTNDESLSKLDVPVVSVMIPFSLESSDRPASLPTSHSVSLTTVFTRVTPNSVENLKWALQQGRPIDIDIHADLTDEVFDSLEELLSKSMADVSPVPPIILSNLLPPPNDLELPIVKLMNHPVYRKFQAQIAALSLFPQILIKYLPPSWDVETPPTPSVMVASPIDDNKHKKEWKRRIKMYLGPVMEAFGYQRIIYGSSPSASSKVSTKVGDWYEIARESFAELGVEQEAVDAVFWTTAKRIYA</sequence>
<dbReference type="InterPro" id="IPR052350">
    <property type="entry name" value="Metallo-dep_Lactonases"/>
</dbReference>
<evidence type="ECO:0000313" key="3">
    <source>
        <dbReference type="Proteomes" id="UP001163846"/>
    </source>
</evidence>
<dbReference type="AlphaFoldDB" id="A0AA38UK33"/>
<comment type="caution">
    <text evidence="2">The sequence shown here is derived from an EMBL/GenBank/DDBJ whole genome shotgun (WGS) entry which is preliminary data.</text>
</comment>
<keyword evidence="3" id="KW-1185">Reference proteome</keyword>
<dbReference type="PANTHER" id="PTHR43569">
    <property type="entry name" value="AMIDOHYDROLASE"/>
    <property type="match status" value="1"/>
</dbReference>
<feature type="region of interest" description="Disordered" evidence="1">
    <location>
        <begin position="1"/>
        <end position="46"/>
    </location>
</feature>
<reference evidence="2" key="1">
    <citation type="submission" date="2022-08" db="EMBL/GenBank/DDBJ databases">
        <authorList>
            <consortium name="DOE Joint Genome Institute"/>
            <person name="Min B."/>
            <person name="Riley R."/>
            <person name="Sierra-Patev S."/>
            <person name="Naranjo-Ortiz M."/>
            <person name="Looney B."/>
            <person name="Konkel Z."/>
            <person name="Slot J.C."/>
            <person name="Sakamoto Y."/>
            <person name="Steenwyk J.L."/>
            <person name="Rokas A."/>
            <person name="Carro J."/>
            <person name="Camarero S."/>
            <person name="Ferreira P."/>
            <person name="Molpeceres G."/>
            <person name="Ruiz-Duenas F.J."/>
            <person name="Serrano A."/>
            <person name="Henrissat B."/>
            <person name="Drula E."/>
            <person name="Hughes K.W."/>
            <person name="Mata J.L."/>
            <person name="Ishikawa N.K."/>
            <person name="Vargas-Isla R."/>
            <person name="Ushijima S."/>
            <person name="Smith C.A."/>
            <person name="Ahrendt S."/>
            <person name="Andreopoulos W."/>
            <person name="He G."/>
            <person name="Labutti K."/>
            <person name="Lipzen A."/>
            <person name="Ng V."/>
            <person name="Sandor L."/>
            <person name="Barry K."/>
            <person name="Martinez A.T."/>
            <person name="Xiao Y."/>
            <person name="Gibbons J.G."/>
            <person name="Terashima K."/>
            <person name="Hibbett D.S."/>
            <person name="Grigoriev I.V."/>
        </authorList>
    </citation>
    <scope>NUCLEOTIDE SEQUENCE</scope>
    <source>
        <strain evidence="2">TFB9207</strain>
    </source>
</reference>
<evidence type="ECO:0000256" key="1">
    <source>
        <dbReference type="SAM" id="MobiDB-lite"/>
    </source>
</evidence>